<dbReference type="Pfam" id="PF04127">
    <property type="entry name" value="DFP"/>
    <property type="match status" value="1"/>
</dbReference>
<proteinExistence type="predicted"/>
<dbReference type="Proteomes" id="UP000266426">
    <property type="component" value="Unassembled WGS sequence"/>
</dbReference>
<sequence>MKPLSFLITAGPTREYLDPVRFLSNPSTGKMGYALAEVVAKLGYEVLLISGPAAIPKPHNVQVIDIISAQQMCDAVLEYLSSYSVLIMAAAVCDYYAPTIAKEKIKKSDNSLTIEFSRTKDILSEVAKTGYSGLKVGFAAESHDLEENALDKLRRKKLNMIVANDITAQGAGFGSDTNIVTIYSDKNDVVKFPIMPKYDVAGHIVDFILKYIGRDRHYAEKTVTKDK</sequence>
<name>A0A3A4QWL8_9BACT</name>
<evidence type="ECO:0000313" key="3">
    <source>
        <dbReference type="Proteomes" id="UP000266426"/>
    </source>
</evidence>
<dbReference type="SUPFAM" id="SSF102645">
    <property type="entry name" value="CoaB-like"/>
    <property type="match status" value="1"/>
</dbReference>
<dbReference type="InterPro" id="IPR035929">
    <property type="entry name" value="CoaB-like_sf"/>
</dbReference>
<accession>A0A3A4QWL8</accession>
<dbReference type="AlphaFoldDB" id="A0A3A4QWL8"/>
<evidence type="ECO:0000313" key="2">
    <source>
        <dbReference type="EMBL" id="RJP56673.1"/>
    </source>
</evidence>
<dbReference type="GO" id="GO:0003824">
    <property type="term" value="F:catalytic activity"/>
    <property type="evidence" value="ECO:0007669"/>
    <property type="project" value="UniProtKB-ARBA"/>
</dbReference>
<comment type="caution">
    <text evidence="2">The sequence shown here is derived from an EMBL/GenBank/DDBJ whole genome shotgun (WGS) entry which is preliminary data.</text>
</comment>
<evidence type="ECO:0000259" key="1">
    <source>
        <dbReference type="Pfam" id="PF04127"/>
    </source>
</evidence>
<dbReference type="InterPro" id="IPR007085">
    <property type="entry name" value="DNA/pantothenate-metab_flavo_C"/>
</dbReference>
<protein>
    <recommendedName>
        <fullName evidence="1">DNA/pantothenate metabolism flavoprotein C-terminal domain-containing protein</fullName>
    </recommendedName>
</protein>
<dbReference type="Gene3D" id="3.40.50.10300">
    <property type="entry name" value="CoaB-like"/>
    <property type="match status" value="1"/>
</dbReference>
<organism evidence="2 3">
    <name type="scientific">Candidatus Auribacter fodinae</name>
    <dbReference type="NCBI Taxonomy" id="2093366"/>
    <lineage>
        <taxon>Bacteria</taxon>
        <taxon>Pseudomonadati</taxon>
        <taxon>Candidatus Auribacterota</taxon>
        <taxon>Candidatus Auribacteria</taxon>
        <taxon>Candidatus Auribacterales</taxon>
        <taxon>Candidatus Auribacteraceae</taxon>
        <taxon>Candidatus Auribacter</taxon>
    </lineage>
</organism>
<feature type="domain" description="DNA/pantothenate metabolism flavoprotein C-terminal" evidence="1">
    <location>
        <begin position="5"/>
        <end position="210"/>
    </location>
</feature>
<dbReference type="EMBL" id="QZJZ01000092">
    <property type="protein sequence ID" value="RJP56673.1"/>
    <property type="molecule type" value="Genomic_DNA"/>
</dbReference>
<reference evidence="2 3" key="1">
    <citation type="journal article" date="2017" name="ISME J.">
        <title>Energy and carbon metabolisms in a deep terrestrial subsurface fluid microbial community.</title>
        <authorList>
            <person name="Momper L."/>
            <person name="Jungbluth S.P."/>
            <person name="Lee M.D."/>
            <person name="Amend J.P."/>
        </authorList>
    </citation>
    <scope>NUCLEOTIDE SEQUENCE [LARGE SCALE GENOMIC DNA]</scope>
    <source>
        <strain evidence="2">SURF_26</strain>
    </source>
</reference>
<dbReference type="GO" id="GO:0015937">
    <property type="term" value="P:coenzyme A biosynthetic process"/>
    <property type="evidence" value="ECO:0007669"/>
    <property type="project" value="UniProtKB-ARBA"/>
</dbReference>
<gene>
    <name evidence="2" type="ORF">C4541_11745</name>
</gene>